<organism evidence="2 3">
    <name type="scientific">Microthlaspi erraticum</name>
    <dbReference type="NCBI Taxonomy" id="1685480"/>
    <lineage>
        <taxon>Eukaryota</taxon>
        <taxon>Viridiplantae</taxon>
        <taxon>Streptophyta</taxon>
        <taxon>Embryophyta</taxon>
        <taxon>Tracheophyta</taxon>
        <taxon>Spermatophyta</taxon>
        <taxon>Magnoliopsida</taxon>
        <taxon>eudicotyledons</taxon>
        <taxon>Gunneridae</taxon>
        <taxon>Pentapetalae</taxon>
        <taxon>rosids</taxon>
        <taxon>malvids</taxon>
        <taxon>Brassicales</taxon>
        <taxon>Brassicaceae</taxon>
        <taxon>Coluteocarpeae</taxon>
        <taxon>Microthlaspi</taxon>
    </lineage>
</organism>
<feature type="region of interest" description="Disordered" evidence="1">
    <location>
        <begin position="1"/>
        <end position="83"/>
    </location>
</feature>
<evidence type="ECO:0000313" key="2">
    <source>
        <dbReference type="EMBL" id="CAA7045887.1"/>
    </source>
</evidence>
<sequence>MEESDAEEYVYSEEESEKESDGSPSEEEGEEVNQEVHGSEHESNQDEPWRRLSHKRRKKNSPCTKSTTMLSSPWTLWNQVPTC</sequence>
<feature type="compositionally biased region" description="Polar residues" evidence="1">
    <location>
        <begin position="61"/>
        <end position="83"/>
    </location>
</feature>
<dbReference type="EMBL" id="CACVBM020001332">
    <property type="protein sequence ID" value="CAA7045887.1"/>
    <property type="molecule type" value="Genomic_DNA"/>
</dbReference>
<feature type="compositionally biased region" description="Basic residues" evidence="1">
    <location>
        <begin position="51"/>
        <end position="60"/>
    </location>
</feature>
<reference evidence="2" key="1">
    <citation type="submission" date="2020-01" db="EMBL/GenBank/DDBJ databases">
        <authorList>
            <person name="Mishra B."/>
        </authorList>
    </citation>
    <scope>NUCLEOTIDE SEQUENCE [LARGE SCALE GENOMIC DNA]</scope>
</reference>
<gene>
    <name evidence="2" type="ORF">MERR_LOCUS33122</name>
</gene>
<accession>A0A6D2KDM7</accession>
<dbReference type="Proteomes" id="UP000467841">
    <property type="component" value="Unassembled WGS sequence"/>
</dbReference>
<dbReference type="AlphaFoldDB" id="A0A6D2KDM7"/>
<keyword evidence="3" id="KW-1185">Reference proteome</keyword>
<name>A0A6D2KDM7_9BRAS</name>
<feature type="compositionally biased region" description="Basic and acidic residues" evidence="1">
    <location>
        <begin position="37"/>
        <end position="50"/>
    </location>
</feature>
<evidence type="ECO:0000256" key="1">
    <source>
        <dbReference type="SAM" id="MobiDB-lite"/>
    </source>
</evidence>
<comment type="caution">
    <text evidence="2">The sequence shown here is derived from an EMBL/GenBank/DDBJ whole genome shotgun (WGS) entry which is preliminary data.</text>
</comment>
<feature type="compositionally biased region" description="Acidic residues" evidence="1">
    <location>
        <begin position="1"/>
        <end position="33"/>
    </location>
</feature>
<evidence type="ECO:0000313" key="3">
    <source>
        <dbReference type="Proteomes" id="UP000467841"/>
    </source>
</evidence>
<protein>
    <submittedName>
        <fullName evidence="2">Uncharacterized protein</fullName>
    </submittedName>
</protein>
<proteinExistence type="predicted"/>